<dbReference type="EMBL" id="ABLTIR010000013">
    <property type="protein sequence ID" value="EKZ1926020.1"/>
    <property type="molecule type" value="Genomic_DNA"/>
</dbReference>
<dbReference type="Proteomes" id="UP001225498">
    <property type="component" value="Unassembled WGS sequence"/>
</dbReference>
<reference evidence="1" key="1">
    <citation type="submission" date="2023-08" db="EMBL/GenBank/DDBJ databases">
        <authorList>
            <consortium name="Clinical and Environmental Microbiology Branch: Whole genome sequencing antimicrobial resistance pathogens in the healthcare setting"/>
        </authorList>
    </citation>
    <scope>NUCLEOTIDE SEQUENCE</scope>
    <source>
        <strain evidence="1">2023CJ-00293</strain>
    </source>
</reference>
<proteinExistence type="predicted"/>
<dbReference type="AlphaFoldDB" id="A0AAI9FZX5"/>
<gene>
    <name evidence="1" type="ORF">REH87_001007</name>
</gene>
<protein>
    <submittedName>
        <fullName evidence="1">Uncharacterized protein</fullName>
    </submittedName>
</protein>
<accession>A0AAI9FZX5</accession>
<evidence type="ECO:0000313" key="1">
    <source>
        <dbReference type="EMBL" id="EKZ1926020.1"/>
    </source>
</evidence>
<sequence>MMQILCDHIDQLDLALDQLAMKDRNFDRFAIMLVDNVVELTLHQHALDRQIHHNQRYRQGQTESDLKAMNAALGQNFDAKVSFALHTGLLTKPMSQSINWLHSFRNSSYHAGMRHEGILNSLANFYVRTCCDLLSRYRPTFWSFGAERVSHRAAKYLGSCDELEVIFKAGEMFDVAWRRLGAVAFNMQSDLISDLSRDLENTIDRVDRQISFIADNAPSKGGMYTRNEVVADAQAWAMAFTQKGIQYAQKNGYQGRASFGSELGAWLAHNYTAPIPGDPVPKWKIRLDALKREKDEHKALEKYCNFIKQTQGVRDDIARQARLLDSAIQEQIEWARGK</sequence>
<comment type="caution">
    <text evidence="1">The sequence shown here is derived from an EMBL/GenBank/DDBJ whole genome shotgun (WGS) entry which is preliminary data.</text>
</comment>
<dbReference type="RefSeq" id="WP_049449426.1">
    <property type="nucleotide sequence ID" value="NZ_CP133414.1"/>
</dbReference>
<organism evidence="1 2">
    <name type="scientific">Stenotrophomonas maltophilia</name>
    <name type="common">Pseudomonas maltophilia</name>
    <name type="synonym">Xanthomonas maltophilia</name>
    <dbReference type="NCBI Taxonomy" id="40324"/>
    <lineage>
        <taxon>Bacteria</taxon>
        <taxon>Pseudomonadati</taxon>
        <taxon>Pseudomonadota</taxon>
        <taxon>Gammaproteobacteria</taxon>
        <taxon>Lysobacterales</taxon>
        <taxon>Lysobacteraceae</taxon>
        <taxon>Stenotrophomonas</taxon>
        <taxon>Stenotrophomonas maltophilia group</taxon>
    </lineage>
</organism>
<name>A0AAI9FZX5_STEMA</name>
<evidence type="ECO:0000313" key="2">
    <source>
        <dbReference type="Proteomes" id="UP001225498"/>
    </source>
</evidence>